<comment type="caution">
    <text evidence="4">The sequence shown here is derived from an EMBL/GenBank/DDBJ whole genome shotgun (WGS) entry which is preliminary data.</text>
</comment>
<name>A0ABD0PGR5_CIRMR</name>
<evidence type="ECO:0000256" key="2">
    <source>
        <dbReference type="SAM" id="MobiDB-lite"/>
    </source>
</evidence>
<gene>
    <name evidence="4" type="ORF">M9458_033318</name>
</gene>
<evidence type="ECO:0000313" key="4">
    <source>
        <dbReference type="EMBL" id="KAL0173007.1"/>
    </source>
</evidence>
<dbReference type="InterPro" id="IPR012337">
    <property type="entry name" value="RNaseH-like_sf"/>
</dbReference>
<sequence>MELDGGSAFSYCYETLCLLLKLLVSEGNPLVGYIVITILCDDIPPHNGARTVKRGIPRLLRRQIFAHSSLQVGNLLLHKTWKSRKRLKSTIWLHPSIISHVKPQLKKEHHFSHSKGETAYCQREIEIKLQKAKLEAELEAMQAEKEMEAAIAEAAALQAELDVDQNLGEPGSEVNQRYCTAYDVLKQAVKQESDIAMPNQQSNSSPQTQQQRQAVLLAKRYHEPPQTDSKAWQGAKDNAQHSPLPPASPPYHHALDRGNHDSATTDLARFITRNQLHDRAENYWAWKASFCNAIDNIGLTEETDLLIKWLGKESSKQARRLKAAYIRDPEGGIRAIWQRLEECYGTPEAIEKALFARLENFPKISNREPAKLRELADLLQELSAAKQDGFLPGLAYLDTARGVAPVVDKLPYNLQEKWMFYGSQVKQEHDIPFPPFSVFVDFIHRQAKARNDPSFTISPTTAKKDKPKNYPGYTNQPVSVHKMQVAESSNTSEPKVDAADPSRYCPIHKKPHPLGKCRSFRDKLLPDRKQYLKDNSICFRCCASTAHIAKNCNTVITCAECKSDKHTEALHPGPSPWKAKPHSPTSDNGREGEDSQPSQEAVSSSCTEVYAVIDEQSNKSLARSDFFEIFNDKSPPSPYTLKTCAGSTQTFGRRACGYMIESLDEKMCIPLPVLIECNELPNNRSEIPTPNAAFYHPHLKGIANEIPPLDPKAKILLLLGRDILRIHKIRKQINGPSNAPFAQKLDLGWVVIGDVCLGTAHRPSSVNAFKTYILENGRPSYLPPCRSHLHVKDPTQSYSSLHFPLPQRPATQTASPPCGDKTSLSVFAYTDKDNMLAPSIEDLKFIKIMDTEVFKDDTQRWVAPLPFRSPRRQLPNNRDYAKKRLKSVCHTLEKKPEMKEHYIQFMQNMIDREHAELAPVLQEGKECWYLPSFCIYHPKKPDQIRIVFDSSAQYEGISLNSVLLKGPDLNNNLLGILIRFRKEKIAVTADIQHMYYCFTVKEEHIDYLRFLWFCDNAWKHRIVDYRMRVHVFGNTPSPNVALYCLRRAATEGEAEFGSDVRAFIERDFYVDDALKSFATESDAIRVLKRAQEMLSHSHIRLHKITSNSAAVVKEFPPEDRATSIKDFDFSTGDVPMQRSLGISWNILTDTFTFQVQVDDKPFTHRGVLSTINSIFDPLVFLSPVTIRGRSLLRELSMDKRDWDEPLPENQRAEWIKWKSSLQCLRDLQIPRCYTSLSPSAADTRELCVFADASTKAIAAVAYLKVTDINGYTEVGFVLGKSKLAPVKETTIPRLELCAAVLAVEIAESVVSSIDLHMNSVSFFLDSKVVLGYINNEQRRFYVYVSNRVQRIRQATAPHQWKYVPSELNPADHGSRSVSATSLKDTTWLIRPDFLSSKRPADHQQQFDLIDPTADPEIRSQASVLFNQVTKCQLGVKRFERYSKWTTSLRAIAHLIHIAQCFSQTSHDDSCKGWHLCKKAMTTENLDKARKLLIMNMQQETYASEFNNIQKQTNVPKQSSISKLRPVIDREGLLRVGGRISQTNPLIIPGQHHLATLLVRHLHEQVKHQGRHFTEGAIRNAGLWLVGGNKKLRGKMEHQLMLQVAPPFTYIGLDVFGPWEVSYRKTRGGQANNKSVRAVHIEVIETLSASSFIDALRRFFSIRGPAVQIRSDRGTNFTGALKELNLELDADIQRYLQEQQCTWIFNPPHASHMGGAWEHLIGVARHILDSMLLQQRFVSLTHKVLVTLMAEVCAIINARPLLPVSTDPENPLILTPSMLLTQKTGPPSSPPADFGRAEILRQQWKQVQHLAEIFWHKWQREYLNTLQSRTKWPDKRPNVNEGDIILMKDSAVKRNHWPMAVVTRVHPSKDGVVRTVE</sequence>
<dbReference type="SUPFAM" id="SSF56672">
    <property type="entry name" value="DNA/RNA polymerases"/>
    <property type="match status" value="1"/>
</dbReference>
<evidence type="ECO:0000313" key="5">
    <source>
        <dbReference type="Proteomes" id="UP001529510"/>
    </source>
</evidence>
<reference evidence="4 5" key="1">
    <citation type="submission" date="2024-05" db="EMBL/GenBank/DDBJ databases">
        <title>Genome sequencing and assembly of Indian major carp, Cirrhinus mrigala (Hamilton, 1822).</title>
        <authorList>
            <person name="Mohindra V."/>
            <person name="Chowdhury L.M."/>
            <person name="Lal K."/>
            <person name="Jena J.K."/>
        </authorList>
    </citation>
    <scope>NUCLEOTIDE SEQUENCE [LARGE SCALE GENOMIC DNA]</scope>
    <source>
        <strain evidence="4">CM1030</strain>
        <tissue evidence="4">Blood</tissue>
    </source>
</reference>
<protein>
    <recommendedName>
        <fullName evidence="3">Integrase catalytic domain-containing protein</fullName>
    </recommendedName>
</protein>
<feature type="coiled-coil region" evidence="1">
    <location>
        <begin position="124"/>
        <end position="167"/>
    </location>
</feature>
<evidence type="ECO:0000259" key="3">
    <source>
        <dbReference type="PROSITE" id="PS50994"/>
    </source>
</evidence>
<dbReference type="SUPFAM" id="SSF53098">
    <property type="entry name" value="Ribonuclease H-like"/>
    <property type="match status" value="1"/>
</dbReference>
<dbReference type="PANTHER" id="PTHR47331:SF6">
    <property type="entry name" value="DOUBLECORTIN DOMAIN-CONTAINING PROTEIN"/>
    <property type="match status" value="1"/>
</dbReference>
<dbReference type="PROSITE" id="PS50994">
    <property type="entry name" value="INTEGRASE"/>
    <property type="match status" value="1"/>
</dbReference>
<feature type="region of interest" description="Disordered" evidence="2">
    <location>
        <begin position="223"/>
        <end position="259"/>
    </location>
</feature>
<dbReference type="InterPro" id="IPR043502">
    <property type="entry name" value="DNA/RNA_pol_sf"/>
</dbReference>
<dbReference type="Gene3D" id="3.30.420.10">
    <property type="entry name" value="Ribonuclease H-like superfamily/Ribonuclease H"/>
    <property type="match status" value="1"/>
</dbReference>
<evidence type="ECO:0000256" key="1">
    <source>
        <dbReference type="SAM" id="Coils"/>
    </source>
</evidence>
<dbReference type="InterPro" id="IPR040676">
    <property type="entry name" value="DUF5641"/>
</dbReference>
<proteinExistence type="predicted"/>
<dbReference type="InterPro" id="IPR008042">
    <property type="entry name" value="Retrotrans_Pao"/>
</dbReference>
<dbReference type="EMBL" id="JAMKFB020000016">
    <property type="protein sequence ID" value="KAL0173007.1"/>
    <property type="molecule type" value="Genomic_DNA"/>
</dbReference>
<dbReference type="Pfam" id="PF05380">
    <property type="entry name" value="Peptidase_A17"/>
    <property type="match status" value="1"/>
</dbReference>
<keyword evidence="1" id="KW-0175">Coiled coil</keyword>
<keyword evidence="5" id="KW-1185">Reference proteome</keyword>
<organism evidence="4 5">
    <name type="scientific">Cirrhinus mrigala</name>
    <name type="common">Mrigala</name>
    <dbReference type="NCBI Taxonomy" id="683832"/>
    <lineage>
        <taxon>Eukaryota</taxon>
        <taxon>Metazoa</taxon>
        <taxon>Chordata</taxon>
        <taxon>Craniata</taxon>
        <taxon>Vertebrata</taxon>
        <taxon>Euteleostomi</taxon>
        <taxon>Actinopterygii</taxon>
        <taxon>Neopterygii</taxon>
        <taxon>Teleostei</taxon>
        <taxon>Ostariophysi</taxon>
        <taxon>Cypriniformes</taxon>
        <taxon>Cyprinidae</taxon>
        <taxon>Labeoninae</taxon>
        <taxon>Labeonini</taxon>
        <taxon>Cirrhinus</taxon>
    </lineage>
</organism>
<dbReference type="Proteomes" id="UP001529510">
    <property type="component" value="Unassembled WGS sequence"/>
</dbReference>
<dbReference type="InterPro" id="IPR036397">
    <property type="entry name" value="RNaseH_sf"/>
</dbReference>
<feature type="region of interest" description="Disordered" evidence="2">
    <location>
        <begin position="568"/>
        <end position="600"/>
    </location>
</feature>
<dbReference type="GO" id="GO:0006259">
    <property type="term" value="P:DNA metabolic process"/>
    <property type="evidence" value="ECO:0007669"/>
    <property type="project" value="UniProtKB-ARBA"/>
</dbReference>
<dbReference type="InterPro" id="IPR001584">
    <property type="entry name" value="Integrase_cat-core"/>
</dbReference>
<dbReference type="PANTHER" id="PTHR47331">
    <property type="entry name" value="PHD-TYPE DOMAIN-CONTAINING PROTEIN"/>
    <property type="match status" value="1"/>
</dbReference>
<dbReference type="Pfam" id="PF18701">
    <property type="entry name" value="DUF5641"/>
    <property type="match status" value="1"/>
</dbReference>
<feature type="non-terminal residue" evidence="4">
    <location>
        <position position="1876"/>
    </location>
</feature>
<feature type="domain" description="Integrase catalytic" evidence="3">
    <location>
        <begin position="1601"/>
        <end position="1783"/>
    </location>
</feature>
<accession>A0ABD0PGR5</accession>